<reference evidence="2" key="1">
    <citation type="submission" date="2023-05" db="EMBL/GenBank/DDBJ databases">
        <title>Nepenthes gracilis genome sequencing.</title>
        <authorList>
            <person name="Fukushima K."/>
        </authorList>
    </citation>
    <scope>NUCLEOTIDE SEQUENCE</scope>
    <source>
        <strain evidence="2">SING2019-196</strain>
    </source>
</reference>
<evidence type="ECO:0008006" key="4">
    <source>
        <dbReference type="Google" id="ProtNLM"/>
    </source>
</evidence>
<accession>A0AAD3TJM3</accession>
<proteinExistence type="predicted"/>
<feature type="signal peptide" evidence="1">
    <location>
        <begin position="1"/>
        <end position="17"/>
    </location>
</feature>
<keyword evidence="3" id="KW-1185">Reference proteome</keyword>
<name>A0AAD3TJM3_NEPGR</name>
<evidence type="ECO:0000313" key="2">
    <source>
        <dbReference type="EMBL" id="GMH30414.1"/>
    </source>
</evidence>
<evidence type="ECO:0000313" key="3">
    <source>
        <dbReference type="Proteomes" id="UP001279734"/>
    </source>
</evidence>
<keyword evidence="1" id="KW-0732">Signal</keyword>
<feature type="chain" id="PRO_5041966446" description="Secreted protein" evidence="1">
    <location>
        <begin position="18"/>
        <end position="92"/>
    </location>
</feature>
<sequence length="92" mass="9625">MMWWLMVLISSDGGIWMEPLVLTVVSPLVETSCVCCGALGLHTDGVSAVFVGCLFGIWPATSTVGVITGCAVDGSCGPGLDDHFPWLLKIIA</sequence>
<gene>
    <name evidence="2" type="ORF">Nepgr_032257</name>
</gene>
<evidence type="ECO:0000256" key="1">
    <source>
        <dbReference type="SAM" id="SignalP"/>
    </source>
</evidence>
<dbReference type="Proteomes" id="UP001279734">
    <property type="component" value="Unassembled WGS sequence"/>
</dbReference>
<comment type="caution">
    <text evidence="2">The sequence shown here is derived from an EMBL/GenBank/DDBJ whole genome shotgun (WGS) entry which is preliminary data.</text>
</comment>
<organism evidence="2 3">
    <name type="scientific">Nepenthes gracilis</name>
    <name type="common">Slender pitcher plant</name>
    <dbReference type="NCBI Taxonomy" id="150966"/>
    <lineage>
        <taxon>Eukaryota</taxon>
        <taxon>Viridiplantae</taxon>
        <taxon>Streptophyta</taxon>
        <taxon>Embryophyta</taxon>
        <taxon>Tracheophyta</taxon>
        <taxon>Spermatophyta</taxon>
        <taxon>Magnoliopsida</taxon>
        <taxon>eudicotyledons</taxon>
        <taxon>Gunneridae</taxon>
        <taxon>Pentapetalae</taxon>
        <taxon>Caryophyllales</taxon>
        <taxon>Nepenthaceae</taxon>
        <taxon>Nepenthes</taxon>
    </lineage>
</organism>
<dbReference type="EMBL" id="BSYO01000038">
    <property type="protein sequence ID" value="GMH30414.1"/>
    <property type="molecule type" value="Genomic_DNA"/>
</dbReference>
<protein>
    <recommendedName>
        <fullName evidence="4">Secreted protein</fullName>
    </recommendedName>
</protein>
<dbReference type="AlphaFoldDB" id="A0AAD3TJM3"/>